<feature type="domain" description="PKD" evidence="2">
    <location>
        <begin position="408"/>
        <end position="453"/>
    </location>
</feature>
<dbReference type="Proteomes" id="UP001255246">
    <property type="component" value="Unassembled WGS sequence"/>
</dbReference>
<name>A0ABU3A5M4_9FLAO</name>
<dbReference type="InterPro" id="IPR035986">
    <property type="entry name" value="PKD_dom_sf"/>
</dbReference>
<keyword evidence="4" id="KW-1185">Reference proteome</keyword>
<dbReference type="PANTHER" id="PTHR36842">
    <property type="entry name" value="PROTEIN TOLB HOMOLOG"/>
    <property type="match status" value="1"/>
</dbReference>
<dbReference type="Gene3D" id="2.60.40.10">
    <property type="entry name" value="Immunoglobulins"/>
    <property type="match status" value="3"/>
</dbReference>
<feature type="domain" description="PKD" evidence="2">
    <location>
        <begin position="318"/>
        <end position="381"/>
    </location>
</feature>
<feature type="compositionally biased region" description="Polar residues" evidence="1">
    <location>
        <begin position="527"/>
        <end position="541"/>
    </location>
</feature>
<evidence type="ECO:0000313" key="4">
    <source>
        <dbReference type="Proteomes" id="UP001255246"/>
    </source>
</evidence>
<reference evidence="3 4" key="1">
    <citation type="submission" date="2023-09" db="EMBL/GenBank/DDBJ databases">
        <authorList>
            <person name="Rey-Velasco X."/>
        </authorList>
    </citation>
    <scope>NUCLEOTIDE SEQUENCE [LARGE SCALE GENOMIC DNA]</scope>
    <source>
        <strain evidence="3 4">F388</strain>
    </source>
</reference>
<dbReference type="PROSITE" id="PS51257">
    <property type="entry name" value="PROKAR_LIPOPROTEIN"/>
    <property type="match status" value="1"/>
</dbReference>
<dbReference type="InterPro" id="IPR013783">
    <property type="entry name" value="Ig-like_fold"/>
</dbReference>
<gene>
    <name evidence="3" type="ORF">RM706_00425</name>
</gene>
<organism evidence="3 4">
    <name type="scientific">Croceitalea rosinachiae</name>
    <dbReference type="NCBI Taxonomy" id="3075596"/>
    <lineage>
        <taxon>Bacteria</taxon>
        <taxon>Pseudomonadati</taxon>
        <taxon>Bacteroidota</taxon>
        <taxon>Flavobacteriia</taxon>
        <taxon>Flavobacteriales</taxon>
        <taxon>Flavobacteriaceae</taxon>
        <taxon>Croceitalea</taxon>
    </lineage>
</organism>
<evidence type="ECO:0000259" key="2">
    <source>
        <dbReference type="PROSITE" id="PS50093"/>
    </source>
</evidence>
<dbReference type="Gene3D" id="2.60.120.260">
    <property type="entry name" value="Galactose-binding domain-like"/>
    <property type="match status" value="2"/>
</dbReference>
<accession>A0ABU3A5M4</accession>
<proteinExistence type="predicted"/>
<dbReference type="SUPFAM" id="SSF49299">
    <property type="entry name" value="PKD domain"/>
    <property type="match status" value="3"/>
</dbReference>
<evidence type="ECO:0000256" key="1">
    <source>
        <dbReference type="SAM" id="MobiDB-lite"/>
    </source>
</evidence>
<feature type="domain" description="PKD" evidence="2">
    <location>
        <begin position="71"/>
        <end position="130"/>
    </location>
</feature>
<dbReference type="EMBL" id="JAVRHR010000001">
    <property type="protein sequence ID" value="MDT0605471.1"/>
    <property type="molecule type" value="Genomic_DNA"/>
</dbReference>
<dbReference type="InterPro" id="IPR022409">
    <property type="entry name" value="PKD/Chitinase_dom"/>
</dbReference>
<dbReference type="CDD" id="cd00146">
    <property type="entry name" value="PKD"/>
    <property type="match status" value="3"/>
</dbReference>
<dbReference type="InterPro" id="IPR000601">
    <property type="entry name" value="PKD_dom"/>
</dbReference>
<dbReference type="Pfam" id="PF18911">
    <property type="entry name" value="PKD_4"/>
    <property type="match status" value="3"/>
</dbReference>
<dbReference type="PANTHER" id="PTHR36842:SF1">
    <property type="entry name" value="PROTEIN TOLB"/>
    <property type="match status" value="1"/>
</dbReference>
<feature type="region of interest" description="Disordered" evidence="1">
    <location>
        <begin position="525"/>
        <end position="545"/>
    </location>
</feature>
<dbReference type="RefSeq" id="WP_311349043.1">
    <property type="nucleotide sequence ID" value="NZ_JAVRHR010000001.1"/>
</dbReference>
<comment type="caution">
    <text evidence="3">The sequence shown here is derived from an EMBL/GenBank/DDBJ whole genome shotgun (WGS) entry which is preliminary data.</text>
</comment>
<sequence length="660" mass="70758">MKYNVNIFNKTKLLLAILVMGSIVVSCVGDELFRDELPGANSKADTVFPEANFSYASSSDDFRTINFTNLSTEALSFAWDFGDGNSSTEEDPSFTFEGGEGTYSVSLTATDGNGMTGSTTIEVIVVEGPFQPIILEAGFEDDTLPEGGGDGRDSWRNSDLGGVIQITGSPVTFGDQGAKLPVPAGDRIGYQEITVDPETNYDLSFWYTMLSGSADPRLIVSVLGVTENGPIETKEEAADATIASVTVTDDSEPDVYVQQKLSFNSGINNTVAIYFTNGDVEGRLDDFTIDIGAEGAVPPSAGFESIQSEIDFLEYEFANSSTGAVTYEWDFGDGNTSTDESPTHVYAEPSTYTVTLVATNEAGLSTTLAQSIEILAPVTADFTSQVDPDDYRTFNFMDASEGAETLLWEFGDGFQFTGMNPSHTYAEDGIYTVTLTASSITENISVATEELVVAQGFVVQVINGNFDLYGTTPGCGGESTGDNADPWDMTTNSTIKDCDGNDIPSPYADLWDNSALDSWLEAEYGDNSEQAGSTSDGNNDTRGAKLDETGRRLYQVVTVQQGETYTFSIDARTTAGGITSEVFILNTEIQDETGINANLGADADVDAYFAIPNIFDTDGDAYATSTFQFTASTNQIVIYVRNIDVIDGSAEAFFDNITIE</sequence>
<evidence type="ECO:0000313" key="3">
    <source>
        <dbReference type="EMBL" id="MDT0605471.1"/>
    </source>
</evidence>
<dbReference type="PROSITE" id="PS50093">
    <property type="entry name" value="PKD"/>
    <property type="match status" value="3"/>
</dbReference>
<dbReference type="SMART" id="SM00089">
    <property type="entry name" value="PKD"/>
    <property type="match status" value="3"/>
</dbReference>
<protein>
    <submittedName>
        <fullName evidence="3">PKD domain-containing protein</fullName>
    </submittedName>
</protein>